<dbReference type="PaxDb" id="4113-PGSC0003DMT400093159"/>
<dbReference type="InterPro" id="IPR036047">
    <property type="entry name" value="F-box-like_dom_sf"/>
</dbReference>
<evidence type="ECO:0000259" key="1">
    <source>
        <dbReference type="Pfam" id="PF00646"/>
    </source>
</evidence>
<accession>M1DRD2</accession>
<dbReference type="PANTHER" id="PTHR31672">
    <property type="entry name" value="BNACNNG10540D PROTEIN"/>
    <property type="match status" value="1"/>
</dbReference>
<dbReference type="EnsemblPlants" id="PGSC0003DMT400093159">
    <property type="protein sequence ID" value="PGSC0003DMT400093159"/>
    <property type="gene ID" value="PGSC0003DMG400042730"/>
</dbReference>
<dbReference type="InterPro" id="IPR001810">
    <property type="entry name" value="F-box_dom"/>
</dbReference>
<dbReference type="PANTHER" id="PTHR31672:SF13">
    <property type="entry name" value="F-BOX PROTEIN CPR30-LIKE"/>
    <property type="match status" value="1"/>
</dbReference>
<dbReference type="InParanoid" id="M1DRD2"/>
<sequence>MESEASHLLEKRSKHTSSAPFSFSSFEDSNFKFVPPADLINEILLSVLVKSLVKFRCVSKSWFGFISISEFIEFHLSISANNKAFHRLVMGFDPPENNLKDCSFSSLLHDHVTRAITWIITTMLVDKLGMLLNGKLYWVITNKLFGFYNDWDILTTDLADGRWEKIENPFYGEETSYFTAFLGVLGNDLSMFYYCLTDHADLWAMKENGVKESWAKMFDIRYLGYCLFGLHFSMSNEGEILFKNGSIFMIYNPNDNSI</sequence>
<protein>
    <submittedName>
        <fullName evidence="2">F-box domain-containing protein</fullName>
    </submittedName>
</protein>
<dbReference type="InterPro" id="IPR050796">
    <property type="entry name" value="SCF_F-box_component"/>
</dbReference>
<dbReference type="Proteomes" id="UP000011115">
    <property type="component" value="Unassembled WGS sequence"/>
</dbReference>
<organism evidence="2 3">
    <name type="scientific">Solanum tuberosum</name>
    <name type="common">Potato</name>
    <dbReference type="NCBI Taxonomy" id="4113"/>
    <lineage>
        <taxon>Eukaryota</taxon>
        <taxon>Viridiplantae</taxon>
        <taxon>Streptophyta</taxon>
        <taxon>Embryophyta</taxon>
        <taxon>Tracheophyta</taxon>
        <taxon>Spermatophyta</taxon>
        <taxon>Magnoliopsida</taxon>
        <taxon>eudicotyledons</taxon>
        <taxon>Gunneridae</taxon>
        <taxon>Pentapetalae</taxon>
        <taxon>asterids</taxon>
        <taxon>lamiids</taxon>
        <taxon>Solanales</taxon>
        <taxon>Solanaceae</taxon>
        <taxon>Solanoideae</taxon>
        <taxon>Solaneae</taxon>
        <taxon>Solanum</taxon>
    </lineage>
</organism>
<dbReference type="HOGENOM" id="CLU_1079304_0_0_1"/>
<dbReference type="Pfam" id="PF00646">
    <property type="entry name" value="F-box"/>
    <property type="match status" value="1"/>
</dbReference>
<evidence type="ECO:0000313" key="3">
    <source>
        <dbReference type="Proteomes" id="UP000011115"/>
    </source>
</evidence>
<dbReference type="eggNOG" id="ENOG502QUVH">
    <property type="taxonomic scope" value="Eukaryota"/>
</dbReference>
<evidence type="ECO:0000313" key="2">
    <source>
        <dbReference type="EnsemblPlants" id="PGSC0003DMT400093159"/>
    </source>
</evidence>
<keyword evidence="3" id="KW-1185">Reference proteome</keyword>
<dbReference type="Gramene" id="PGSC0003DMT400093159">
    <property type="protein sequence ID" value="PGSC0003DMT400093159"/>
    <property type="gene ID" value="PGSC0003DMG400042730"/>
</dbReference>
<name>M1DRD2_SOLTU</name>
<feature type="domain" description="F-box" evidence="1">
    <location>
        <begin position="36"/>
        <end position="69"/>
    </location>
</feature>
<reference evidence="3" key="1">
    <citation type="journal article" date="2011" name="Nature">
        <title>Genome sequence and analysis of the tuber crop potato.</title>
        <authorList>
            <consortium name="The Potato Genome Sequencing Consortium"/>
        </authorList>
    </citation>
    <scope>NUCLEOTIDE SEQUENCE [LARGE SCALE GENOMIC DNA]</scope>
    <source>
        <strain evidence="3">cv. DM1-3 516 R44</strain>
    </source>
</reference>
<dbReference type="SUPFAM" id="SSF81383">
    <property type="entry name" value="F-box domain"/>
    <property type="match status" value="1"/>
</dbReference>
<reference evidence="2" key="2">
    <citation type="submission" date="2015-06" db="UniProtKB">
        <authorList>
            <consortium name="EnsemblPlants"/>
        </authorList>
    </citation>
    <scope>IDENTIFICATION</scope>
    <source>
        <strain evidence="2">DM1-3 516 R44</strain>
    </source>
</reference>
<proteinExistence type="predicted"/>
<dbReference type="AlphaFoldDB" id="M1DRD2"/>